<dbReference type="RefSeq" id="WP_058471761.1">
    <property type="nucleotide sequence ID" value="NZ_LNYJ01000011.1"/>
</dbReference>
<keyword evidence="2" id="KW-0472">Membrane</keyword>
<sequence length="760" mass="76494">MKLSSFINKIILLMLSSLAITIAHAGSPLWTFTALTATSLTVPVTGTASVKYTVTNQSSKAHTLAMRAIPGITQVTTAGNCPNPFILAGHQSCILNLTITGSALPGNISGGPVVCQVGSISQCYQPSPASSLQIIKGDAQYTVGGSVFGLQGTLVLQNNGAETITMTADGSFVFPESFQSGSHYAVTILSQPGTQTCTVTNGSGVITDASITNIVVTCSTNRRTIGGTVSGLSGTVVLQNNGTDDLAITSNGSFTFPTPLAQGSTYNVTVLSQPATQHCTVTNASGTVGASNVSNVQVSCTTNTFTIGGTVSGLTGTVVLQNNNGDNNSISSNGPFTFSTPLPQGSTYNVTVLSQPAAQHCTVTNASGTVGAGNVTNVLVTCAANTYTVGGTVSGLTGTVVLQNNNADDESISSNGPFTFSTPLAQGSPYNVTVLTQPAGQVCNVSNGSGTIGSGNVTNVAVTCIDSTTLTTSLTDLALSVNNTAFNPALTGNPRIITITNAGSTTATGLTVTPPTWPSGTTSSTNCGSTLGSGSSCTITITPGNTATSNGTTPCTNGTAPVAGVVQVSAANATAVSTNVVVLGYGCVYQGGFLFAVNDATANTGSIGGQVAATTNEGSLSWSTVFSITGVNSNTNGASNTAALATPVGQFPAAQACINKTTQGFTDWYLPAICQMGYDGQSFGSGCGSSGSPLLQNIYSNLRVNGNIGGFGVGTFFSSSEDTSVNPNLYAWTQNFAVGSTQGQSIKTSNPQSIRCVRNF</sequence>
<organism evidence="2 3">
    <name type="scientific">Legionella jordanis</name>
    <dbReference type="NCBI Taxonomy" id="456"/>
    <lineage>
        <taxon>Bacteria</taxon>
        <taxon>Pseudomonadati</taxon>
        <taxon>Pseudomonadota</taxon>
        <taxon>Gammaproteobacteria</taxon>
        <taxon>Legionellales</taxon>
        <taxon>Legionellaceae</taxon>
        <taxon>Legionella</taxon>
    </lineage>
</organism>
<keyword evidence="2" id="KW-0812">Transmembrane</keyword>
<feature type="signal peptide" evidence="1">
    <location>
        <begin position="1"/>
        <end position="25"/>
    </location>
</feature>
<reference evidence="2 3" key="1">
    <citation type="submission" date="2015-11" db="EMBL/GenBank/DDBJ databases">
        <title>Genomic analysis of 38 Legionella species identifies large and diverse effector repertoires.</title>
        <authorList>
            <person name="Burstein D."/>
            <person name="Amaro F."/>
            <person name="Zusman T."/>
            <person name="Lifshitz Z."/>
            <person name="Cohen O."/>
            <person name="Gilbert J.A."/>
            <person name="Pupko T."/>
            <person name="Shuman H.A."/>
            <person name="Segal G."/>
        </authorList>
    </citation>
    <scope>NUCLEOTIDE SEQUENCE [LARGE SCALE GENOMIC DNA]</scope>
    <source>
        <strain evidence="2 3">BL-540</strain>
    </source>
</reference>
<dbReference type="AlphaFoldDB" id="A0A0W0VD38"/>
<protein>
    <submittedName>
        <fullName evidence="2">Transmembrane protein</fullName>
    </submittedName>
</protein>
<feature type="chain" id="PRO_5006914676" evidence="1">
    <location>
        <begin position="26"/>
        <end position="760"/>
    </location>
</feature>
<keyword evidence="1" id="KW-0732">Signal</keyword>
<dbReference type="STRING" id="456.Ljor_2371"/>
<evidence type="ECO:0000313" key="2">
    <source>
        <dbReference type="EMBL" id="KTD18065.1"/>
    </source>
</evidence>
<dbReference type="Proteomes" id="UP000055035">
    <property type="component" value="Unassembled WGS sequence"/>
</dbReference>
<proteinExistence type="predicted"/>
<keyword evidence="3" id="KW-1185">Reference proteome</keyword>
<dbReference type="PATRIC" id="fig|456.5.peg.2550"/>
<name>A0A0W0VD38_9GAMM</name>
<evidence type="ECO:0000313" key="3">
    <source>
        <dbReference type="Proteomes" id="UP000055035"/>
    </source>
</evidence>
<accession>A0A0W0VD38</accession>
<dbReference type="EMBL" id="LNYJ01000011">
    <property type="protein sequence ID" value="KTD18065.1"/>
    <property type="molecule type" value="Genomic_DNA"/>
</dbReference>
<gene>
    <name evidence="2" type="ORF">Ljor_2371</name>
</gene>
<evidence type="ECO:0000256" key="1">
    <source>
        <dbReference type="SAM" id="SignalP"/>
    </source>
</evidence>
<comment type="caution">
    <text evidence="2">The sequence shown here is derived from an EMBL/GenBank/DDBJ whole genome shotgun (WGS) entry which is preliminary data.</text>
</comment>